<sequence length="179" mass="21304">MKKRIFILLLCFVQLLIAQDKELPWREDFKLTYSDFEGNPDKNHPYAAITYSGMSYGFSAEVVNDKVAVDYNVECFFVANKSWMKMYLADENLLAHEQLHFDITELYARKLRKLLSEMTFSENVKSEMRNAYEKCHEEKKAYQNLYDEETNHSKIRLKQKEWELKVAKELDTLKEFASK</sequence>
<dbReference type="Proteomes" id="UP001596997">
    <property type="component" value="Unassembled WGS sequence"/>
</dbReference>
<accession>A0ABW3I576</accession>
<dbReference type="Pfam" id="PF06037">
    <property type="entry name" value="DUF922"/>
    <property type="match status" value="1"/>
</dbReference>
<proteinExistence type="predicted"/>
<feature type="signal peptide" evidence="1">
    <location>
        <begin position="1"/>
        <end position="18"/>
    </location>
</feature>
<evidence type="ECO:0000313" key="3">
    <source>
        <dbReference type="Proteomes" id="UP001596997"/>
    </source>
</evidence>
<evidence type="ECO:0000313" key="2">
    <source>
        <dbReference type="EMBL" id="MFD0965038.1"/>
    </source>
</evidence>
<organism evidence="2 3">
    <name type="scientific">Pseudofulvibacter geojedonensis</name>
    <dbReference type="NCBI Taxonomy" id="1123758"/>
    <lineage>
        <taxon>Bacteria</taxon>
        <taxon>Pseudomonadati</taxon>
        <taxon>Bacteroidota</taxon>
        <taxon>Flavobacteriia</taxon>
        <taxon>Flavobacteriales</taxon>
        <taxon>Flavobacteriaceae</taxon>
        <taxon>Pseudofulvibacter</taxon>
    </lineage>
</organism>
<evidence type="ECO:0000256" key="1">
    <source>
        <dbReference type="SAM" id="SignalP"/>
    </source>
</evidence>
<dbReference type="InterPro" id="IPR010321">
    <property type="entry name" value="DUF922"/>
</dbReference>
<name>A0ABW3I576_9FLAO</name>
<keyword evidence="3" id="KW-1185">Reference proteome</keyword>
<dbReference type="RefSeq" id="WP_377716796.1">
    <property type="nucleotide sequence ID" value="NZ_JBHTJM010000010.1"/>
</dbReference>
<protein>
    <submittedName>
        <fullName evidence="2">DUF922 domain-containing protein</fullName>
    </submittedName>
</protein>
<reference evidence="3" key="1">
    <citation type="journal article" date="2019" name="Int. J. Syst. Evol. Microbiol.">
        <title>The Global Catalogue of Microorganisms (GCM) 10K type strain sequencing project: providing services to taxonomists for standard genome sequencing and annotation.</title>
        <authorList>
            <consortium name="The Broad Institute Genomics Platform"/>
            <consortium name="The Broad Institute Genome Sequencing Center for Infectious Disease"/>
            <person name="Wu L."/>
            <person name="Ma J."/>
        </authorList>
    </citation>
    <scope>NUCLEOTIDE SEQUENCE [LARGE SCALE GENOMIC DNA]</scope>
    <source>
        <strain evidence="3">CCUG 62114</strain>
    </source>
</reference>
<comment type="caution">
    <text evidence="2">The sequence shown here is derived from an EMBL/GenBank/DDBJ whole genome shotgun (WGS) entry which is preliminary data.</text>
</comment>
<feature type="chain" id="PRO_5045064090" evidence="1">
    <location>
        <begin position="19"/>
        <end position="179"/>
    </location>
</feature>
<gene>
    <name evidence="2" type="ORF">ACFQ1O_13560</name>
</gene>
<dbReference type="EMBL" id="JBHTJM010000010">
    <property type="protein sequence ID" value="MFD0965038.1"/>
    <property type="molecule type" value="Genomic_DNA"/>
</dbReference>
<keyword evidence="1" id="KW-0732">Signal</keyword>